<reference evidence="1 2" key="1">
    <citation type="submission" date="2023-04" db="EMBL/GenBank/DDBJ databases">
        <title>The genome sequence of Polyangium sorediatum DSM14670.</title>
        <authorList>
            <person name="Zhang X."/>
        </authorList>
    </citation>
    <scope>NUCLEOTIDE SEQUENCE [LARGE SCALE GENOMIC DNA]</scope>
    <source>
        <strain evidence="1 2">DSM 14670</strain>
    </source>
</reference>
<sequence>MACYTGAITIYEIGDAGPDAEDAGTSDGGEDDGGVEAKSCEARGGQCVPLRPIGWSDPILVALSSGHLLKCPPEAPVHHFTKYTELIAGPLNCACGCKPSTGTCKLPATMTAQNAACDAPETAVTSFDPPTAWDGSCSNTNPIAAGKQCDGKACVESLTIGPMQAVDVGCEVEEEPILTGTSDVPRWGVTVLGCEGFPEGGEVGCGSAAKCAPNPAPPPAFLVCVYQEGDVPCEGESYTDRFVIYSGYDDKRTCTDCTCAPEVDGSLCTATASIYADSLCQTPLISGYPISSLDEVCLPLTPPGPALGSKTLSDVKYHPGTCQPIGGEPTGEVERLRPSTICCRP</sequence>
<evidence type="ECO:0000313" key="1">
    <source>
        <dbReference type="EMBL" id="MDI1434826.1"/>
    </source>
</evidence>
<proteinExistence type="predicted"/>
<accession>A0ABT6P2J7</accession>
<name>A0ABT6P2J7_9BACT</name>
<keyword evidence="2" id="KW-1185">Reference proteome</keyword>
<dbReference type="RefSeq" id="WP_136966732.1">
    <property type="nucleotide sequence ID" value="NZ_JARZHI010000048.1"/>
</dbReference>
<protein>
    <submittedName>
        <fullName evidence="1">Uncharacterized protein</fullName>
    </submittedName>
</protein>
<dbReference type="Proteomes" id="UP001160301">
    <property type="component" value="Unassembled WGS sequence"/>
</dbReference>
<evidence type="ECO:0000313" key="2">
    <source>
        <dbReference type="Proteomes" id="UP001160301"/>
    </source>
</evidence>
<gene>
    <name evidence="1" type="ORF">QHF89_35320</name>
</gene>
<dbReference type="EMBL" id="JARZHI010000048">
    <property type="protein sequence ID" value="MDI1434826.1"/>
    <property type="molecule type" value="Genomic_DNA"/>
</dbReference>
<comment type="caution">
    <text evidence="1">The sequence shown here is derived from an EMBL/GenBank/DDBJ whole genome shotgun (WGS) entry which is preliminary data.</text>
</comment>
<organism evidence="1 2">
    <name type="scientific">Polyangium sorediatum</name>
    <dbReference type="NCBI Taxonomy" id="889274"/>
    <lineage>
        <taxon>Bacteria</taxon>
        <taxon>Pseudomonadati</taxon>
        <taxon>Myxococcota</taxon>
        <taxon>Polyangia</taxon>
        <taxon>Polyangiales</taxon>
        <taxon>Polyangiaceae</taxon>
        <taxon>Polyangium</taxon>
    </lineage>
</organism>